<dbReference type="RefSeq" id="WP_038180221.1">
    <property type="nucleotide sequence ID" value="NZ_ASQA01000009.1"/>
</dbReference>
<dbReference type="eggNOG" id="ENOG5032UEM">
    <property type="taxonomic scope" value="Bacteria"/>
</dbReference>
<reference evidence="2 3" key="1">
    <citation type="journal article" date="2014" name="BMC Genomics">
        <title>Genomic comparison of sporeforming bacilli isolated from milk.</title>
        <authorList>
            <person name="Moreno Switt A.I."/>
            <person name="Andrus A.D."/>
            <person name="Ranieri M.L."/>
            <person name="Orsi R.H."/>
            <person name="Ivy R."/>
            <person name="den Bakker H.C."/>
            <person name="Martin N.H."/>
            <person name="Wiedmann M."/>
            <person name="Boor K.J."/>
        </authorList>
    </citation>
    <scope>NUCLEOTIDE SEQUENCE [LARGE SCALE GENOMIC DNA]</scope>
    <source>
        <strain evidence="2 3">FSL R5-213</strain>
    </source>
</reference>
<protein>
    <submittedName>
        <fullName evidence="2">Uncharacterized protein</fullName>
    </submittedName>
</protein>
<dbReference type="PROSITE" id="PS51257">
    <property type="entry name" value="PROKAR_LIPOPROTEIN"/>
    <property type="match status" value="1"/>
</dbReference>
<gene>
    <name evidence="2" type="ORF">C176_04033</name>
</gene>
<feature type="transmembrane region" description="Helical" evidence="1">
    <location>
        <begin position="7"/>
        <end position="23"/>
    </location>
</feature>
<proteinExistence type="predicted"/>
<sequence length="213" mass="24883">MHLFKLTFIYLVAIISCTFLLIMDLPIVVVFLLLFMYVFALTMFPYLNTLFWSNNISKMDRFITKHKTKPVFAYPYAVAHETVTEQKISVQKILSSYKKQDVQHNYRSLLATLDKDFELALVEAKQLQKEPIRSYTIAHIETLLGNFEAAKSLIPNLKKEWMPHAIEGLIAYEQHDFQTFEKEAHAATAKVRGLQKHLLFYSFKEMKARLEAK</sequence>
<dbReference type="EMBL" id="ASQA01000009">
    <property type="protein sequence ID" value="ETT87289.1"/>
    <property type="molecule type" value="Genomic_DNA"/>
</dbReference>
<keyword evidence="1" id="KW-1133">Transmembrane helix</keyword>
<keyword evidence="1" id="KW-0472">Membrane</keyword>
<evidence type="ECO:0000256" key="1">
    <source>
        <dbReference type="SAM" id="Phobius"/>
    </source>
</evidence>
<comment type="caution">
    <text evidence="2">The sequence shown here is derived from an EMBL/GenBank/DDBJ whole genome shotgun (WGS) entry which is preliminary data.</text>
</comment>
<keyword evidence="1" id="KW-0812">Transmembrane</keyword>
<accession>W4F490</accession>
<dbReference type="AlphaFoldDB" id="W4F490"/>
<keyword evidence="3" id="KW-1185">Reference proteome</keyword>
<evidence type="ECO:0000313" key="3">
    <source>
        <dbReference type="Proteomes" id="UP000019062"/>
    </source>
</evidence>
<dbReference type="Proteomes" id="UP000019062">
    <property type="component" value="Unassembled WGS sequence"/>
</dbReference>
<name>W4F490_9BACL</name>
<organism evidence="2 3">
    <name type="scientific">Viridibacillus arenosi FSL R5-213</name>
    <dbReference type="NCBI Taxonomy" id="1227360"/>
    <lineage>
        <taxon>Bacteria</taxon>
        <taxon>Bacillati</taxon>
        <taxon>Bacillota</taxon>
        <taxon>Bacilli</taxon>
        <taxon>Bacillales</taxon>
        <taxon>Caryophanaceae</taxon>
        <taxon>Viridibacillus</taxon>
    </lineage>
</organism>
<evidence type="ECO:0000313" key="2">
    <source>
        <dbReference type="EMBL" id="ETT87289.1"/>
    </source>
</evidence>
<feature type="transmembrane region" description="Helical" evidence="1">
    <location>
        <begin position="29"/>
        <end position="52"/>
    </location>
</feature>